<dbReference type="InterPro" id="IPR036116">
    <property type="entry name" value="FN3_sf"/>
</dbReference>
<evidence type="ECO:0000313" key="2">
    <source>
        <dbReference type="Proteomes" id="UP001626550"/>
    </source>
</evidence>
<dbReference type="AlphaFoldDB" id="A0ABD2PRH1"/>
<comment type="caution">
    <text evidence="1">The sequence shown here is derived from an EMBL/GenBank/DDBJ whole genome shotgun (WGS) entry which is preliminary data.</text>
</comment>
<sequence length="492" mass="55377">QVPDALKPTNLKILRTGDNKALLTWTEPNEQRPIVKYQVVSKLKKDPEDVSSRSYELEINFCQHIVLQVRAVFGNNPSDIGPLSDPFYYSSPPKATQLTASEIDVTVVSSGLLIYPAPTITQQCETAQWECVVILYETGNPNVFSKRSSEPCLVPIAFLDLDSTKDYVATVYALDKVSGVSTNEVSIDKLKAGPKTDELKAITIKKIEFTGTKVKLEIEEKDFNDDAFAWRAFNRYKKDKKVADIIVKDQAFEWDASVTCTHYTVYLETAKSKSLLRKPITVRIPGNLEVSPGTNEESKEILPPAYTSYVRPKLAKEDTNTLLICREKKVEVAVKDGQKTEYKTTTPDTLLVTPTKSDELTKEITIRCGGQANIINYGTIKKGQELAEKPSVPMVKFLTRSQIQIEWAKPMYVPDAGINIQGFYAELQWTDMKNVYWFSSENKATFEMGLIEHDFQTTISYSLRIFPKLTIKTETNIIGQPSDLVTFKGLEC</sequence>
<name>A0ABD2PRH1_9PLAT</name>
<keyword evidence="2" id="KW-1185">Reference proteome</keyword>
<evidence type="ECO:0000313" key="1">
    <source>
        <dbReference type="EMBL" id="KAL3309297.1"/>
    </source>
</evidence>
<dbReference type="Proteomes" id="UP001626550">
    <property type="component" value="Unassembled WGS sequence"/>
</dbReference>
<organism evidence="1 2">
    <name type="scientific">Cichlidogyrus casuarinus</name>
    <dbReference type="NCBI Taxonomy" id="1844966"/>
    <lineage>
        <taxon>Eukaryota</taxon>
        <taxon>Metazoa</taxon>
        <taxon>Spiralia</taxon>
        <taxon>Lophotrochozoa</taxon>
        <taxon>Platyhelminthes</taxon>
        <taxon>Monogenea</taxon>
        <taxon>Monopisthocotylea</taxon>
        <taxon>Dactylogyridea</taxon>
        <taxon>Ancyrocephalidae</taxon>
        <taxon>Cichlidogyrus</taxon>
    </lineage>
</organism>
<dbReference type="EMBL" id="JBJKFK010004073">
    <property type="protein sequence ID" value="KAL3309297.1"/>
    <property type="molecule type" value="Genomic_DNA"/>
</dbReference>
<dbReference type="SUPFAM" id="SSF49265">
    <property type="entry name" value="Fibronectin type III"/>
    <property type="match status" value="1"/>
</dbReference>
<protein>
    <recommendedName>
        <fullName evidence="3">Titin</fullName>
    </recommendedName>
</protein>
<feature type="non-terminal residue" evidence="1">
    <location>
        <position position="1"/>
    </location>
</feature>
<accession>A0ABD2PRH1</accession>
<reference evidence="1 2" key="1">
    <citation type="submission" date="2024-11" db="EMBL/GenBank/DDBJ databases">
        <title>Adaptive evolution of stress response genes in parasites aligns with host niche diversity.</title>
        <authorList>
            <person name="Hahn C."/>
            <person name="Resl P."/>
        </authorList>
    </citation>
    <scope>NUCLEOTIDE SEQUENCE [LARGE SCALE GENOMIC DNA]</scope>
    <source>
        <strain evidence="1">EGGRZ-B1_66</strain>
        <tissue evidence="1">Body</tissue>
    </source>
</reference>
<evidence type="ECO:0008006" key="3">
    <source>
        <dbReference type="Google" id="ProtNLM"/>
    </source>
</evidence>
<proteinExistence type="predicted"/>
<gene>
    <name evidence="1" type="ORF">Ciccas_012157</name>
</gene>